<sequence length="305" mass="33759">MSCPFLREARARSCQAAPLRKLIVEGRTDTSGEKCSSAGHQQCSIFVEQRAISEDPGRCPFLHESLMQYCAAQSVPKMVPYSESQLGKCGSDSFEYCETYLQMAHPNGSHAADEWQVEGIPVPSKLYYTANHMWIDTHESGACHIGIDGFLARLIGRLDGVNFATQRGVNRPSAVLNLHGADWPLVFPNQVLISSANLYLRGNPARLAADPYGSGYLFEGWEPPSGSPSRHGLMHGRQAIHWIRQEVSRLSEFVQQCASRRGTGLDSTLCDGGTCVPGLLDHLTRDEMFRLLHEFFDPHAAWPAQ</sequence>
<gene>
    <name evidence="1" type="ORF">IRI77_06030</name>
</gene>
<proteinExistence type="predicted"/>
<keyword evidence="2" id="KW-1185">Reference proteome</keyword>
<dbReference type="SUPFAM" id="SSF51230">
    <property type="entry name" value="Single hybrid motif"/>
    <property type="match status" value="1"/>
</dbReference>
<evidence type="ECO:0000313" key="1">
    <source>
        <dbReference type="EMBL" id="QOY89508.1"/>
    </source>
</evidence>
<dbReference type="EMBL" id="CP063849">
    <property type="protein sequence ID" value="QOY89508.1"/>
    <property type="molecule type" value="Genomic_DNA"/>
</dbReference>
<protein>
    <submittedName>
        <fullName evidence="1">Uncharacterized protein</fullName>
    </submittedName>
</protein>
<evidence type="ECO:0000313" key="2">
    <source>
        <dbReference type="Proteomes" id="UP000593892"/>
    </source>
</evidence>
<dbReference type="KEGG" id="pfer:IRI77_06030"/>
<dbReference type="Gene3D" id="2.40.50.100">
    <property type="match status" value="1"/>
</dbReference>
<accession>A0A7S7NTF9</accession>
<dbReference type="AlphaFoldDB" id="A0A7S7NTF9"/>
<dbReference type="RefSeq" id="WP_194451170.1">
    <property type="nucleotide sequence ID" value="NZ_CP063849.1"/>
</dbReference>
<dbReference type="Proteomes" id="UP000593892">
    <property type="component" value="Chromosome"/>
</dbReference>
<reference evidence="1 2" key="1">
    <citation type="submission" date="2020-10" db="EMBL/GenBank/DDBJ databases">
        <title>Complete genome sequence of Paludibaculum fermentans P105T, a facultatively anaerobic acidobacterium capable of dissimilatory Fe(III) reduction.</title>
        <authorList>
            <person name="Dedysh S.N."/>
            <person name="Beletsky A.V."/>
            <person name="Kulichevskaya I.S."/>
            <person name="Mardanov A.V."/>
            <person name="Ravin N.V."/>
        </authorList>
    </citation>
    <scope>NUCLEOTIDE SEQUENCE [LARGE SCALE GENOMIC DNA]</scope>
    <source>
        <strain evidence="1 2">P105</strain>
    </source>
</reference>
<dbReference type="InterPro" id="IPR011053">
    <property type="entry name" value="Single_hybrid_motif"/>
</dbReference>
<organism evidence="1 2">
    <name type="scientific">Paludibaculum fermentans</name>
    <dbReference type="NCBI Taxonomy" id="1473598"/>
    <lineage>
        <taxon>Bacteria</taxon>
        <taxon>Pseudomonadati</taxon>
        <taxon>Acidobacteriota</taxon>
        <taxon>Terriglobia</taxon>
        <taxon>Bryobacterales</taxon>
        <taxon>Bryobacteraceae</taxon>
        <taxon>Paludibaculum</taxon>
    </lineage>
</organism>
<name>A0A7S7NTF9_PALFE</name>